<dbReference type="PROSITE" id="PS50240">
    <property type="entry name" value="TRYPSIN_DOM"/>
    <property type="match status" value="1"/>
</dbReference>
<dbReference type="EnsemblMetazoa" id="MESCA004631-RA">
    <property type="protein sequence ID" value="MESCA004631-PA"/>
    <property type="gene ID" value="MESCA004631"/>
</dbReference>
<keyword evidence="5" id="KW-1185">Reference proteome</keyword>
<dbReference type="PRINTS" id="PR00722">
    <property type="entry name" value="CHYMOTRYPSIN"/>
</dbReference>
<dbReference type="AlphaFoldDB" id="T1GM63"/>
<keyword evidence="1" id="KW-1015">Disulfide bond</keyword>
<dbReference type="EMBL" id="CAQQ02390277">
    <property type="status" value="NOT_ANNOTATED_CDS"/>
    <property type="molecule type" value="Genomic_DNA"/>
</dbReference>
<dbReference type="SMART" id="SM00020">
    <property type="entry name" value="Tryp_SPc"/>
    <property type="match status" value="1"/>
</dbReference>
<dbReference type="EMBL" id="CAQQ02390276">
    <property type="status" value="NOT_ANNOTATED_CDS"/>
    <property type="molecule type" value="Genomic_DNA"/>
</dbReference>
<reference evidence="5" key="1">
    <citation type="submission" date="2013-02" db="EMBL/GenBank/DDBJ databases">
        <authorList>
            <person name="Hughes D."/>
        </authorList>
    </citation>
    <scope>NUCLEOTIDE SEQUENCE</scope>
    <source>
        <strain>Durham</strain>
        <strain evidence="5">NC isolate 2 -- Noor lab</strain>
    </source>
</reference>
<comment type="similarity">
    <text evidence="2">Belongs to the peptidase S1 family. CLIP subfamily.</text>
</comment>
<feature type="domain" description="Peptidase S1" evidence="3">
    <location>
        <begin position="1"/>
        <end position="213"/>
    </location>
</feature>
<evidence type="ECO:0000256" key="2">
    <source>
        <dbReference type="ARBA" id="ARBA00024195"/>
    </source>
</evidence>
<dbReference type="Proteomes" id="UP000015102">
    <property type="component" value="Unassembled WGS sequence"/>
</dbReference>
<proteinExistence type="inferred from homology"/>
<evidence type="ECO:0000313" key="5">
    <source>
        <dbReference type="Proteomes" id="UP000015102"/>
    </source>
</evidence>
<dbReference type="InterPro" id="IPR009003">
    <property type="entry name" value="Peptidase_S1_PA"/>
</dbReference>
<reference evidence="4" key="2">
    <citation type="submission" date="2015-06" db="UniProtKB">
        <authorList>
            <consortium name="EnsemblMetazoa"/>
        </authorList>
    </citation>
    <scope>IDENTIFICATION</scope>
</reference>
<dbReference type="PROSITE" id="PS00135">
    <property type="entry name" value="TRYPSIN_SER"/>
    <property type="match status" value="1"/>
</dbReference>
<dbReference type="InterPro" id="IPR043504">
    <property type="entry name" value="Peptidase_S1_PA_chymotrypsin"/>
</dbReference>
<evidence type="ECO:0000256" key="1">
    <source>
        <dbReference type="ARBA" id="ARBA00023157"/>
    </source>
</evidence>
<evidence type="ECO:0000313" key="4">
    <source>
        <dbReference type="EnsemblMetazoa" id="MESCA004631-PA"/>
    </source>
</evidence>
<dbReference type="EMBL" id="CAQQ02390278">
    <property type="status" value="NOT_ANNOTATED_CDS"/>
    <property type="molecule type" value="Genomic_DNA"/>
</dbReference>
<dbReference type="InterPro" id="IPR001254">
    <property type="entry name" value="Trypsin_dom"/>
</dbReference>
<dbReference type="InterPro" id="IPR001314">
    <property type="entry name" value="Peptidase_S1A"/>
</dbReference>
<accession>T1GM63</accession>
<dbReference type="InterPro" id="IPR051487">
    <property type="entry name" value="Ser/Thr_Proteases_Immune/Dev"/>
</dbReference>
<evidence type="ECO:0000259" key="3">
    <source>
        <dbReference type="PROSITE" id="PS50240"/>
    </source>
</evidence>
<protein>
    <recommendedName>
        <fullName evidence="3">Peptidase S1 domain-containing protein</fullName>
    </recommendedName>
</protein>
<dbReference type="InterPro" id="IPR033116">
    <property type="entry name" value="TRYPSIN_SER"/>
</dbReference>
<dbReference type="GO" id="GO:0006508">
    <property type="term" value="P:proteolysis"/>
    <property type="evidence" value="ECO:0007669"/>
    <property type="project" value="InterPro"/>
</dbReference>
<dbReference type="SUPFAM" id="SSF50494">
    <property type="entry name" value="Trypsin-like serine proteases"/>
    <property type="match status" value="1"/>
</dbReference>
<sequence>MTGIQCLELKQGSGTHLKEYLLGEHNLDLNIDCEHSWNGRPTCAPPAKDISIEKQIKHPNHDRIRKIHDIAILKLSESVSLSNRAYINTICLPIDMDSKATYSQKKFLITGWGFRENSKKISNVLMKAVVPVQPLSKCKEIFDIKYTTETTSMCAGGESQIDQCNGDSGGPLFCTGKVIKHGRYIQNGIMTHSMRECDSRFVLSGSWYQGLVYNLAECDTGMTIVCNLSNLQA</sequence>
<dbReference type="STRING" id="36166.T1GM63"/>
<dbReference type="GO" id="GO:0004252">
    <property type="term" value="F:serine-type endopeptidase activity"/>
    <property type="evidence" value="ECO:0007669"/>
    <property type="project" value="InterPro"/>
</dbReference>
<dbReference type="Gene3D" id="2.40.10.10">
    <property type="entry name" value="Trypsin-like serine proteases"/>
    <property type="match status" value="2"/>
</dbReference>
<dbReference type="Pfam" id="PF00089">
    <property type="entry name" value="Trypsin"/>
    <property type="match status" value="1"/>
</dbReference>
<organism evidence="4 5">
    <name type="scientific">Megaselia scalaris</name>
    <name type="common">Humpbacked fly</name>
    <name type="synonym">Phora scalaris</name>
    <dbReference type="NCBI Taxonomy" id="36166"/>
    <lineage>
        <taxon>Eukaryota</taxon>
        <taxon>Metazoa</taxon>
        <taxon>Ecdysozoa</taxon>
        <taxon>Arthropoda</taxon>
        <taxon>Hexapoda</taxon>
        <taxon>Insecta</taxon>
        <taxon>Pterygota</taxon>
        <taxon>Neoptera</taxon>
        <taxon>Endopterygota</taxon>
        <taxon>Diptera</taxon>
        <taxon>Brachycera</taxon>
        <taxon>Muscomorpha</taxon>
        <taxon>Platypezoidea</taxon>
        <taxon>Phoridae</taxon>
        <taxon>Megaseliini</taxon>
        <taxon>Megaselia</taxon>
    </lineage>
</organism>
<dbReference type="HOGENOM" id="CLU_1191059_0_0_1"/>
<name>T1GM63_MEGSC</name>
<dbReference type="PANTHER" id="PTHR24256">
    <property type="entry name" value="TRYPTASE-RELATED"/>
    <property type="match status" value="1"/>
</dbReference>